<dbReference type="EMBL" id="CAMXCT020004212">
    <property type="protein sequence ID" value="CAL1161507.1"/>
    <property type="molecule type" value="Genomic_DNA"/>
</dbReference>
<protein>
    <submittedName>
        <fullName evidence="5">Uncharacterized protein</fullName>
    </submittedName>
</protein>
<feature type="compositionally biased region" description="Basic and acidic residues" evidence="4">
    <location>
        <begin position="2142"/>
        <end position="2159"/>
    </location>
</feature>
<feature type="compositionally biased region" description="Basic and acidic residues" evidence="4">
    <location>
        <begin position="3199"/>
        <end position="3217"/>
    </location>
</feature>
<feature type="region of interest" description="Disordered" evidence="4">
    <location>
        <begin position="425"/>
        <end position="490"/>
    </location>
</feature>
<feature type="compositionally biased region" description="Basic and acidic residues" evidence="4">
    <location>
        <begin position="3182"/>
        <end position="3192"/>
    </location>
</feature>
<feature type="compositionally biased region" description="Basic residues" evidence="4">
    <location>
        <begin position="289"/>
        <end position="308"/>
    </location>
</feature>
<feature type="compositionally biased region" description="Basic and acidic residues" evidence="4">
    <location>
        <begin position="2981"/>
        <end position="2997"/>
    </location>
</feature>
<feature type="compositionally biased region" description="Basic residues" evidence="4">
    <location>
        <begin position="3297"/>
        <end position="3306"/>
    </location>
</feature>
<feature type="region of interest" description="Disordered" evidence="4">
    <location>
        <begin position="3083"/>
        <end position="3334"/>
    </location>
</feature>
<gene>
    <name evidence="5" type="ORF">C1SCF055_LOCUS33602</name>
</gene>
<dbReference type="SUPFAM" id="SSF56672">
    <property type="entry name" value="DNA/RNA polymerases"/>
    <property type="match status" value="1"/>
</dbReference>
<feature type="compositionally biased region" description="Basic and acidic residues" evidence="4">
    <location>
        <begin position="3146"/>
        <end position="3156"/>
    </location>
</feature>
<keyword evidence="3" id="KW-0067">ATP-binding</keyword>
<comment type="caution">
    <text evidence="5">The sequence shown here is derived from an EMBL/GenBank/DDBJ whole genome shotgun (WGS) entry which is preliminary data.</text>
</comment>
<evidence type="ECO:0000256" key="2">
    <source>
        <dbReference type="ARBA" id="ARBA00022741"/>
    </source>
</evidence>
<keyword evidence="1" id="KW-0436">Ligase</keyword>
<dbReference type="InterPro" id="IPR052032">
    <property type="entry name" value="ATP-dep_AA_Ligase"/>
</dbReference>
<dbReference type="GO" id="GO:0016874">
    <property type="term" value="F:ligase activity"/>
    <property type="evidence" value="ECO:0007669"/>
    <property type="project" value="UniProtKB-KW"/>
</dbReference>
<feature type="compositionally biased region" description="Polar residues" evidence="4">
    <location>
        <begin position="3094"/>
        <end position="3103"/>
    </location>
</feature>
<feature type="region of interest" description="Disordered" evidence="4">
    <location>
        <begin position="271"/>
        <end position="385"/>
    </location>
</feature>
<feature type="compositionally biased region" description="Basic and acidic residues" evidence="4">
    <location>
        <begin position="271"/>
        <end position="288"/>
    </location>
</feature>
<feature type="compositionally biased region" description="Basic residues" evidence="4">
    <location>
        <begin position="460"/>
        <end position="475"/>
    </location>
</feature>
<proteinExistence type="predicted"/>
<feature type="region of interest" description="Disordered" evidence="4">
    <location>
        <begin position="2118"/>
        <end position="2174"/>
    </location>
</feature>
<sequence length="3713" mass="413470">MCAYLCAPERLHLPYTPLSTVCQVRNKFHFREACRQAALPSCRCANVHRKDELLVALEKEWKYPLILKPAQGTGSYYCRKVESKDELLEIFDALDEGQLLECAVRDDAGHTQGTIVVKVLEKRATGPAGHFVDCQYLCASDSHYRWWATEGPGRSLRKKATYHFCDGNSHECQEKLGRQKLIYVETFRLLTDEVNQSKSPGWLFTRPCFAIMGPHLKDLTKEETPGEGDGLPWVDQEEKDSSDGSDSSEDEGREDMRKQISRLKRELAAAEENYQKKGDQRKRPASGDKKKKKKKDKKRSRSRKRRRSSSADSPKKERLFGGGKSSSEDSSSPGRKGDRGPFGAAEKERFDDRRREDSSDEGSVFREASTQGAATNQLKLTEYSQRYPGRLAAKLLLRMQRESSLSSVGATLYARSSSALLADNDAANSGAEGERESGARTAHALHGVGLDGTRKDASSGRHRSPTGKSPRKSLQRRPQGSSSILGAHRGEQQGLLDRAEQYYLSKEFLLEQKLKGLERSNPRQGKGDQKGFKGRGGKGDREKGPENSEIDVEEARRTWRGTWGKFMEKERPALEVLSVLFQRLHLLESPLGKLAKAFKQKDMPPRADCPKTRGDDLLPMDLTAVQEYLTDLLVEEVEAIMLVVLGLNYMWLGGRDSERYRPERDRLTKAQRQAVSHLAERVRDLGSVDKRCPDMLTGRSQLVEAKFDYGGEPIMSLEELKAEQVIPVWPAVGEAAVQHVTAYLPDDLRERIENPESCLLPKEDWPHKPPKSPARATQDEWNVIVKAAAARGLMVPVEEQDVFRDHNGTMVLNGAAGVKKLKKIGGEMRSMQRFISNFIPINSYQKHLEGGDKHLPYLGQLTLLNQDEDDVWVVDSEDFVYPAMAVVPMGWINAVSVIQAVVRTLVFSESEIPDESEISKLKRLPETDDLSVIYLDSYDELRRLDRQCAEVLQGVASPRHKRFLKVCQEKGLPLNEGKRLVAATKGTLQGGELQGKEGWYKLAGDKQINLVGLGSCLLGLPEWREFDVRHFFGKAVFGMCFRRVLLSVLQDGFHFLGDVLQAKKALCPTPGAMDEVIVTMAFTALMGTSLKSELEKFIYCSDASPSGGGVAVSSQFMEEPWTERHEGKECWVCQGPFDPGFEFACPALCQVALCSLQCLMDHRNGQCPPAKVCKRRHLELPRFGERLARLTEAVAMAGTIDVQEPYDWHWGHDFFTQEGKDRLEELMTDPLLAAEHWAPCCKLFSKARGRPIRLEDGTVIPGPQPVRDHRHLMGFNNVPVGMKVRLRHSNQMALKSLKALEDAPRSTLYESLEHPHGSWLWESTLAKKLLEAGYLQSTGSHWHEGLKPCKVTRDEDGYLVYDTAEEEQYPWALCRAYAKGLKEQLMEDGHFGRVFHKHRVRWYAEELKQSTERLGEPLVNLAAAEELARWENSLKQGEEELHLRKLLTMASYRGTDIRAYVTVEDEDATRHEIPYPALCWRWKTLMAFAWDREAHINELELATVAALIKHRGRSSAHFRRRWILIVDSMVTRGALAKGRSPSRRLNRLLRRSAAALLATEGEPLSYAGHLLSALKRFHPYLKFKLPALMGYALCHHQEELGLLIGLARIHWDAARSRNAGPDVPVSDHQMVRMILRLRGKRHKRLLWAKSNQAFRNAFDRLVMGLGFHSRTYVPYALRRGGERFRSEKIIPEDDVSAGWILEEWFSGLEVDVDGWAKDGEVEWMLVSDNKPVLSHACCETGGVYPSQLPEDLVELLRELTRKVVLACPGLHSVFCFEALINPESKAGKRGEAACHHRVPPFNRVRVPCVSMALALLTAGELEAITTVAHARAWSGLPDAVWQAVDTCLGGVNHLRVLAFIPTLALRTALRTARVPTPVGDPADAHYIPAGERDFTAVEGTQVLDQADEGEIPELSQTSVEEHFKALRKAKGGPVRPEAEPSPDQISAMKVRVLDLDLPPYADFAIFVNFQGRFSRTLKFLNHILQPDGTFKAVEVPGPPSYDAWLSSWRVYENTLLMLEKDVGGNKVPVATVAAMEAYKDAFRDLVVCYPEAWHLLVVAEDRCRGEHFVRLRRELEEKHARGLTHDYDPEQPLNEVFRAASNDREFWDRHVREPALLFRTGGKHRDQPGGTPEEPTEEKEEIPEGAKGKGRGPKRDGRGRTAGQDTRFGHDLTQDNEFLQVLEGPAPDWRHMAPPCRTFTKARRTDCHGSSQVLRTETRPEGFGDQQTDEANIIADRCVSLAENQMDEGKWFSLENPEPSYIWNLESVKRLRNRPGVTLVGLDQCAFGGPFKKSTGILTNCPWLMRQPRCGDAPRHTHTKLEGRIWSYRENREVWMTAEAAEYRTGMCEAWAEAWLEWLKTHKDKPHPARGVAAASKGMTGAEQEFQRRKGTRGWRTWGARASAALDEVLRGLPEAITLAETIGTEMAQADAVQARAILEKMGDAGAEALAKITNVGPEWQTKGPTQWRWKLMEAITNQVQDPDVDVPRWFGGDTPLGINCPITPRGIFPPSPPTKAQRDSAEDWALRGGQVEVDRNYKSFHDNEAESTEELKRLVEEGHLEIIGPWSQVAARWPKAVGTKLATLVKVKADGSTKTRFVADMRRSGVNGLAKADERIILPRGSDLIRVYVDDPIVALSGPRNHKSHLIAKILTLWSSLGARVALHKASRGPKVKWIGAQFRVFPGGVEVSIDRERIDKLLKVTQQGLGHQGLVYNVRSLAGELSWVAGIIPAIRPFVNMVWAATYAMDKQPEQGASKTTPRRRPQDAVFAKMVRLPFKWLRLFLQGHVGGLTRRRLLWDRYASTQWAIRTDASTTGLGGILLDANGRPTRWWACPLPDRALQHLNIEPGVPGLMTVYELLALLFSVIIWGDRVRNCRLGIAAQLDSESALRIAVKLASPNPKANLVAAELALRTEQLGLDTILGQHWRNTINLEADALSRLAEGKTVPARLQPLPRDQLPHGHLFLLGNPLSDPWLSRPGQEAKEKRPEPSTTDRTKPAGGWETTGQCPTHGARACGWTTSHVHVGQTGDGRAGKARLCLPGHPCTETTHTPGVDGTRRLWALDWVMTKKGLLQYLGLAPLSHSGEGETEDTTDPQVRGSSLTGAGRLPAPDDALARRQAEARPRQASAGPPPAARGEGPRPVAAKARDLTPREGPARAASPARRRSRTPLRAEEEGPSGSGERRRRVDGASRRTPPTRTEHGRAGAGAESREKEAQEEYEYYSEDEEEEEETCPDREEEDDRWESGRRPPPEPPLPQGGIGTGVPATSGDVDARPVGRKEREEDAANPEGGDRPGKGNRRKKPGKALRDRERNMYRQGAGKGGRKPPDSKHGDKALRELERSAELYLSSAMTRHRSLYAVTHPLQSAQQEAIRISRVSELTALNVEDVCQRQGARLQAGLWINRSKTDQEEVGVLVSRDCVCEDPAAAPWCPAHLLWKVVCSRKDMMHKMGTVSGKAPLFTDAEGKRLTAVTGAILGFAANLSEEEVRALGRWTSTKAMKNYLRGTPVVKSSAASIPMANPLMQGVVRDLTSAHFRRALDMTPEPEQGPEKPAGPEGLLAVRHNLTGVLHRAGSMAGPPQTYWCGWKWAAAGCAGAFTTSDGTPCSRKPDGSEKTKHPAALEVMPVELNLRPGGAECPCGVEAVTGIFLPVAAARLALGQPFPWPVHCAPKVKVAASTNEYASHAGIVEACEGSEEPIALRARPIPLFLDDP</sequence>
<feature type="region of interest" description="Disordered" evidence="4">
    <location>
        <begin position="2972"/>
        <end position="3006"/>
    </location>
</feature>
<dbReference type="PANTHER" id="PTHR43585">
    <property type="entry name" value="FUMIPYRROLE BIOSYNTHESIS PROTEIN C"/>
    <property type="match status" value="1"/>
</dbReference>
<dbReference type="OrthoDB" id="8028230at2759"/>
<dbReference type="Gene3D" id="3.30.470.20">
    <property type="entry name" value="ATP-grasp fold, B domain"/>
    <property type="match status" value="2"/>
</dbReference>
<evidence type="ECO:0000313" key="5">
    <source>
        <dbReference type="EMBL" id="CAI4008132.1"/>
    </source>
</evidence>
<evidence type="ECO:0000256" key="4">
    <source>
        <dbReference type="SAM" id="MobiDB-lite"/>
    </source>
</evidence>
<name>A0A9P1DES2_9DINO</name>
<reference evidence="5" key="1">
    <citation type="submission" date="2022-10" db="EMBL/GenBank/DDBJ databases">
        <authorList>
            <person name="Chen Y."/>
            <person name="Dougan E. K."/>
            <person name="Chan C."/>
            <person name="Rhodes N."/>
            <person name="Thang M."/>
        </authorList>
    </citation>
    <scope>NUCLEOTIDE SEQUENCE</scope>
</reference>
<evidence type="ECO:0000313" key="7">
    <source>
        <dbReference type="Proteomes" id="UP001152797"/>
    </source>
</evidence>
<reference evidence="6" key="2">
    <citation type="submission" date="2024-04" db="EMBL/GenBank/DDBJ databases">
        <authorList>
            <person name="Chen Y."/>
            <person name="Shah S."/>
            <person name="Dougan E. K."/>
            <person name="Thang M."/>
            <person name="Chan C."/>
        </authorList>
    </citation>
    <scope>NUCLEOTIDE SEQUENCE [LARGE SCALE GENOMIC DNA]</scope>
</reference>
<feature type="compositionally biased region" description="Polar residues" evidence="4">
    <location>
        <begin position="368"/>
        <end position="384"/>
    </location>
</feature>
<feature type="compositionally biased region" description="Acidic residues" evidence="4">
    <location>
        <begin position="3218"/>
        <end position="3243"/>
    </location>
</feature>
<feature type="region of interest" description="Disordered" evidence="4">
    <location>
        <begin position="2367"/>
        <end position="2394"/>
    </location>
</feature>
<feature type="compositionally biased region" description="Basic and acidic residues" evidence="4">
    <location>
        <begin position="335"/>
        <end position="357"/>
    </location>
</feature>
<feature type="region of interest" description="Disordered" evidence="4">
    <location>
        <begin position="515"/>
        <end position="552"/>
    </location>
</feature>
<keyword evidence="7" id="KW-1185">Reference proteome</keyword>
<evidence type="ECO:0000256" key="3">
    <source>
        <dbReference type="ARBA" id="ARBA00022840"/>
    </source>
</evidence>
<dbReference type="Proteomes" id="UP001152797">
    <property type="component" value="Unassembled WGS sequence"/>
</dbReference>
<keyword evidence="2" id="KW-0547">Nucleotide-binding</keyword>
<dbReference type="GO" id="GO:0005524">
    <property type="term" value="F:ATP binding"/>
    <property type="evidence" value="ECO:0007669"/>
    <property type="project" value="UniProtKB-KW"/>
</dbReference>
<feature type="compositionally biased region" description="Basic and acidic residues" evidence="4">
    <location>
        <begin position="3114"/>
        <end position="3124"/>
    </location>
</feature>
<dbReference type="PANTHER" id="PTHR43585:SF2">
    <property type="entry name" value="ATP-GRASP ENZYME FSQD"/>
    <property type="match status" value="1"/>
</dbReference>
<evidence type="ECO:0000313" key="6">
    <source>
        <dbReference type="EMBL" id="CAL1161507.1"/>
    </source>
</evidence>
<feature type="compositionally biased region" description="Basic and acidic residues" evidence="4">
    <location>
        <begin position="3272"/>
        <end position="3296"/>
    </location>
</feature>
<feature type="compositionally biased region" description="Basic and acidic residues" evidence="4">
    <location>
        <begin position="515"/>
        <end position="546"/>
    </location>
</feature>
<evidence type="ECO:0000256" key="1">
    <source>
        <dbReference type="ARBA" id="ARBA00022598"/>
    </source>
</evidence>
<accession>A0A9P1DES2</accession>
<dbReference type="SUPFAM" id="SSF56059">
    <property type="entry name" value="Glutathione synthetase ATP-binding domain-like"/>
    <property type="match status" value="2"/>
</dbReference>
<dbReference type="InterPro" id="IPR043502">
    <property type="entry name" value="DNA/RNA_pol_sf"/>
</dbReference>
<dbReference type="EMBL" id="CAMXCT030004212">
    <property type="protein sequence ID" value="CAL4795444.1"/>
    <property type="molecule type" value="Genomic_DNA"/>
</dbReference>
<feature type="region of interest" description="Disordered" evidence="4">
    <location>
        <begin position="219"/>
        <end position="257"/>
    </location>
</feature>
<feature type="compositionally biased region" description="Low complexity" evidence="4">
    <location>
        <begin position="3125"/>
        <end position="3145"/>
    </location>
</feature>
<dbReference type="EMBL" id="CAMXCT010004212">
    <property type="protein sequence ID" value="CAI4008132.1"/>
    <property type="molecule type" value="Genomic_DNA"/>
</dbReference>
<organism evidence="5">
    <name type="scientific">Cladocopium goreaui</name>
    <dbReference type="NCBI Taxonomy" id="2562237"/>
    <lineage>
        <taxon>Eukaryota</taxon>
        <taxon>Sar</taxon>
        <taxon>Alveolata</taxon>
        <taxon>Dinophyceae</taxon>
        <taxon>Suessiales</taxon>
        <taxon>Symbiodiniaceae</taxon>
        <taxon>Cladocopium</taxon>
    </lineage>
</organism>